<dbReference type="InterPro" id="IPR026912">
    <property type="entry name" value="Adenine_deam_C"/>
</dbReference>
<dbReference type="SUPFAM" id="SSF51556">
    <property type="entry name" value="Metallo-dependent hydrolases"/>
    <property type="match status" value="1"/>
</dbReference>
<accession>A0A1T5AC04</accession>
<keyword evidence="3 6" id="KW-0378">Hydrolase</keyword>
<comment type="catalytic activity">
    <reaction evidence="5 6">
        <text>adenine + H2O + H(+) = hypoxanthine + NH4(+)</text>
        <dbReference type="Rhea" id="RHEA:23688"/>
        <dbReference type="ChEBI" id="CHEBI:15377"/>
        <dbReference type="ChEBI" id="CHEBI:15378"/>
        <dbReference type="ChEBI" id="CHEBI:16708"/>
        <dbReference type="ChEBI" id="CHEBI:17368"/>
        <dbReference type="ChEBI" id="CHEBI:28938"/>
        <dbReference type="EC" id="3.5.4.2"/>
    </reaction>
</comment>
<dbReference type="PANTHER" id="PTHR11113:SF2">
    <property type="entry name" value="ADENINE DEAMINASE"/>
    <property type="match status" value="1"/>
</dbReference>
<gene>
    <name evidence="6" type="primary">ade</name>
    <name evidence="10" type="ORF">SAMN05660349_00577</name>
</gene>
<dbReference type="GO" id="GO:0000034">
    <property type="term" value="F:adenine deaminase activity"/>
    <property type="evidence" value="ECO:0007669"/>
    <property type="project" value="UniProtKB-UniRule"/>
</dbReference>
<organism evidence="10 11">
    <name type="scientific">Parabacteroides chartae</name>
    <dbReference type="NCBI Taxonomy" id="1037355"/>
    <lineage>
        <taxon>Bacteria</taxon>
        <taxon>Pseudomonadati</taxon>
        <taxon>Bacteroidota</taxon>
        <taxon>Bacteroidia</taxon>
        <taxon>Bacteroidales</taxon>
        <taxon>Tannerellaceae</taxon>
        <taxon>Parabacteroides</taxon>
    </lineage>
</organism>
<dbReference type="Pfam" id="PF01979">
    <property type="entry name" value="Amidohydro_1"/>
    <property type="match status" value="1"/>
</dbReference>
<evidence type="ECO:0000256" key="2">
    <source>
        <dbReference type="ARBA" id="ARBA00012782"/>
    </source>
</evidence>
<evidence type="ECO:0000256" key="5">
    <source>
        <dbReference type="ARBA" id="ARBA00047720"/>
    </source>
</evidence>
<dbReference type="InterPro" id="IPR006679">
    <property type="entry name" value="Adenine_deam"/>
</dbReference>
<protein>
    <recommendedName>
        <fullName evidence="2 6">Adenine deaminase</fullName>
        <shortName evidence="6">Adenase</shortName>
        <shortName evidence="6">Adenine aminase</shortName>
        <ecNumber evidence="2 6">3.5.4.2</ecNumber>
    </recommendedName>
</protein>
<dbReference type="EMBL" id="FUYQ01000003">
    <property type="protein sequence ID" value="SKB32349.1"/>
    <property type="molecule type" value="Genomic_DNA"/>
</dbReference>
<comment type="cofactor">
    <cofactor evidence="6">
        <name>Mn(2+)</name>
        <dbReference type="ChEBI" id="CHEBI:29035"/>
    </cofactor>
</comment>
<dbReference type="SUPFAM" id="SSF51338">
    <property type="entry name" value="Composite domain of metallo-dependent hydrolases"/>
    <property type="match status" value="1"/>
</dbReference>
<evidence type="ECO:0000259" key="8">
    <source>
        <dbReference type="Pfam" id="PF01979"/>
    </source>
</evidence>
<dbReference type="InterPro" id="IPR011059">
    <property type="entry name" value="Metal-dep_hydrolase_composite"/>
</dbReference>
<dbReference type="RefSeq" id="WP_079682299.1">
    <property type="nucleotide sequence ID" value="NZ_FUYQ01000003.1"/>
</dbReference>
<dbReference type="HAMAP" id="MF_01518">
    <property type="entry name" value="Adenine_deamin"/>
    <property type="match status" value="1"/>
</dbReference>
<keyword evidence="7" id="KW-0175">Coiled coil</keyword>
<dbReference type="Proteomes" id="UP000190852">
    <property type="component" value="Unassembled WGS sequence"/>
</dbReference>
<evidence type="ECO:0000256" key="4">
    <source>
        <dbReference type="ARBA" id="ARBA00023211"/>
    </source>
</evidence>
<dbReference type="EC" id="3.5.4.2" evidence="2 6"/>
<evidence type="ECO:0000256" key="6">
    <source>
        <dbReference type="HAMAP-Rule" id="MF_01518"/>
    </source>
</evidence>
<dbReference type="AlphaFoldDB" id="A0A1T5AC04"/>
<evidence type="ECO:0000259" key="9">
    <source>
        <dbReference type="Pfam" id="PF13382"/>
    </source>
</evidence>
<dbReference type="GO" id="GO:0006146">
    <property type="term" value="P:adenine catabolic process"/>
    <property type="evidence" value="ECO:0007669"/>
    <property type="project" value="InterPro"/>
</dbReference>
<feature type="coiled-coil region" evidence="7">
    <location>
        <begin position="486"/>
        <end position="513"/>
    </location>
</feature>
<evidence type="ECO:0000256" key="1">
    <source>
        <dbReference type="ARBA" id="ARBA00006773"/>
    </source>
</evidence>
<sequence>MNKTDTKLVRGNLVDIISREIYGAVVTISNGKISKIERTGIVESNYILPGFIDAHVHIESSMCTPLNFGAAACKHGTIGIVADPHEIANVLGVEGIDFMVNNAKEAPFYYWIGVPSCVPATPFESAGAVIDAATTEKLLKREDLHFLAEMMNYPGVLNKDPEVIGKLNAAKRANKPVDGHFPTGNGKALEEYIANGITTDHECATLEEGRDRCRNGMFVQIREGSAAKNFNALHPLLKEFPGKVMFCSDDIHPNTLMERHINGLVKRAVGLGYDVFDVLRAASYNQAKHYSIPAGFLQVGDNADFIITEDLYSFTVKSTFVKGVCIYDGSNVSFPAKETSRPNRFAIDPITVSDLGIKAISDKMRVIVCSDGNLDTFEEIMEPTTNGGYAVSDTTKDVIKMVVLNRYQKAAPAIGFIKGTGIKRGAMAQSITHDSHNIIAIGTTDRELADAINEVIINKGGISVVNGEEKETLLLPVAGLISPLPLDQIDIQYKKLESKMAELETTLSSLQMTLSFMSLLVIPAIKLGDKGLFDGKNFRFTNLFV</sequence>
<dbReference type="InterPro" id="IPR032466">
    <property type="entry name" value="Metal_Hydrolase"/>
</dbReference>
<evidence type="ECO:0000313" key="10">
    <source>
        <dbReference type="EMBL" id="SKB32349.1"/>
    </source>
</evidence>
<evidence type="ECO:0000313" key="11">
    <source>
        <dbReference type="Proteomes" id="UP000190852"/>
    </source>
</evidence>
<dbReference type="Gene3D" id="3.20.20.140">
    <property type="entry name" value="Metal-dependent hydrolases"/>
    <property type="match status" value="1"/>
</dbReference>
<feature type="domain" description="Amidohydrolase-related" evidence="8">
    <location>
        <begin position="46"/>
        <end position="324"/>
    </location>
</feature>
<name>A0A1T5AC04_9BACT</name>
<dbReference type="NCBIfam" id="TIGR01178">
    <property type="entry name" value="ade"/>
    <property type="match status" value="1"/>
</dbReference>
<dbReference type="PANTHER" id="PTHR11113">
    <property type="entry name" value="N-ACETYLGLUCOSAMINE-6-PHOSPHATE DEACETYLASE"/>
    <property type="match status" value="1"/>
</dbReference>
<dbReference type="Pfam" id="PF13382">
    <property type="entry name" value="Adenine_deam_C"/>
    <property type="match status" value="1"/>
</dbReference>
<comment type="similarity">
    <text evidence="1 6">Belongs to the metallo-dependent hydrolases superfamily. Adenine deaminase family.</text>
</comment>
<reference evidence="11" key="1">
    <citation type="submission" date="2017-02" db="EMBL/GenBank/DDBJ databases">
        <authorList>
            <person name="Varghese N."/>
            <person name="Submissions S."/>
        </authorList>
    </citation>
    <scope>NUCLEOTIDE SEQUENCE [LARGE SCALE GENOMIC DNA]</scope>
    <source>
        <strain evidence="11">DSM 24967</strain>
    </source>
</reference>
<evidence type="ECO:0000256" key="3">
    <source>
        <dbReference type="ARBA" id="ARBA00022801"/>
    </source>
</evidence>
<feature type="domain" description="Adenine deaminase C-terminal" evidence="9">
    <location>
        <begin position="376"/>
        <end position="538"/>
    </location>
</feature>
<evidence type="ECO:0000256" key="7">
    <source>
        <dbReference type="SAM" id="Coils"/>
    </source>
</evidence>
<keyword evidence="4 6" id="KW-0464">Manganese</keyword>
<dbReference type="InterPro" id="IPR006680">
    <property type="entry name" value="Amidohydro-rel"/>
</dbReference>
<proteinExistence type="inferred from homology"/>
<dbReference type="Gene3D" id="2.30.40.10">
    <property type="entry name" value="Urease, subunit C, domain 1"/>
    <property type="match status" value="1"/>
</dbReference>
<keyword evidence="11" id="KW-1185">Reference proteome</keyword>